<proteinExistence type="predicted"/>
<evidence type="ECO:0000259" key="2">
    <source>
        <dbReference type="Pfam" id="PF06724"/>
    </source>
</evidence>
<evidence type="ECO:0000313" key="4">
    <source>
        <dbReference type="Proteomes" id="UP000319514"/>
    </source>
</evidence>
<dbReference type="OrthoDB" id="4552598at2"/>
<feature type="domain" description="DUF1206" evidence="2">
    <location>
        <begin position="25"/>
        <end position="91"/>
    </location>
</feature>
<feature type="transmembrane region" description="Helical" evidence="1">
    <location>
        <begin position="108"/>
        <end position="126"/>
    </location>
</feature>
<feature type="transmembrane region" description="Helical" evidence="1">
    <location>
        <begin position="66"/>
        <end position="87"/>
    </location>
</feature>
<feature type="domain" description="DUF1206" evidence="2">
    <location>
        <begin position="196"/>
        <end position="264"/>
    </location>
</feature>
<sequence>MEMRDVKQAAREAGDHPAVEGLARVGYAVSGVMHLLIAWIGLQLAWAGTTQSADQSGALQSLAGNGIGKLTLWVAVVGFLGLALWQVTEAVGGYHGTGARKWGERLKALAKAVVYAALAWTSFAFARGQVGKSGKQQTVDFTASLMSRSGGRTLVMLVGLVVIGVGVYHVVKGAKKKFLRDLVEHPGTVAVRAGQIGYVAKGIALVIVGLLFVVAGAQKSPGKATGLDGALHVLRAQPMGPALLTVVSLGFAAYAVYSFARARYARV</sequence>
<organism evidence="3 4">
    <name type="scientific">Oryzihumus leptocrescens</name>
    <dbReference type="NCBI Taxonomy" id="297536"/>
    <lineage>
        <taxon>Bacteria</taxon>
        <taxon>Bacillati</taxon>
        <taxon>Actinomycetota</taxon>
        <taxon>Actinomycetes</taxon>
        <taxon>Micrococcales</taxon>
        <taxon>Intrasporangiaceae</taxon>
        <taxon>Oryzihumus</taxon>
    </lineage>
</organism>
<reference evidence="3 4" key="1">
    <citation type="submission" date="2019-06" db="EMBL/GenBank/DDBJ databases">
        <title>Sequencing the genomes of 1000 actinobacteria strains.</title>
        <authorList>
            <person name="Klenk H.-P."/>
        </authorList>
    </citation>
    <scope>NUCLEOTIDE SEQUENCE [LARGE SCALE GENOMIC DNA]</scope>
    <source>
        <strain evidence="3 4">DSM 18082</strain>
    </source>
</reference>
<comment type="caution">
    <text evidence="3">The sequence shown here is derived from an EMBL/GenBank/DDBJ whole genome shotgun (WGS) entry which is preliminary data.</text>
</comment>
<evidence type="ECO:0000313" key="3">
    <source>
        <dbReference type="EMBL" id="TQL60894.1"/>
    </source>
</evidence>
<accession>A0A542ZKM3</accession>
<dbReference type="Proteomes" id="UP000319514">
    <property type="component" value="Unassembled WGS sequence"/>
</dbReference>
<feature type="transmembrane region" description="Helical" evidence="1">
    <location>
        <begin position="198"/>
        <end position="218"/>
    </location>
</feature>
<evidence type="ECO:0000256" key="1">
    <source>
        <dbReference type="SAM" id="Phobius"/>
    </source>
</evidence>
<gene>
    <name evidence="3" type="ORF">FB474_2294</name>
</gene>
<keyword evidence="4" id="KW-1185">Reference proteome</keyword>
<dbReference type="Pfam" id="PF06724">
    <property type="entry name" value="DUF1206"/>
    <property type="match status" value="3"/>
</dbReference>
<name>A0A542ZKM3_9MICO</name>
<feature type="transmembrane region" description="Helical" evidence="1">
    <location>
        <begin position="154"/>
        <end position="171"/>
    </location>
</feature>
<keyword evidence="1" id="KW-0812">Transmembrane</keyword>
<keyword evidence="1" id="KW-1133">Transmembrane helix</keyword>
<feature type="transmembrane region" description="Helical" evidence="1">
    <location>
        <begin position="21"/>
        <end position="46"/>
    </location>
</feature>
<feature type="transmembrane region" description="Helical" evidence="1">
    <location>
        <begin position="238"/>
        <end position="260"/>
    </location>
</feature>
<dbReference type="InterPro" id="IPR009597">
    <property type="entry name" value="DUF1206"/>
</dbReference>
<protein>
    <submittedName>
        <fullName evidence="3">Uncharacterized protein DUF1206</fullName>
    </submittedName>
</protein>
<dbReference type="EMBL" id="VFOQ01000001">
    <property type="protein sequence ID" value="TQL60894.1"/>
    <property type="molecule type" value="Genomic_DNA"/>
</dbReference>
<dbReference type="AlphaFoldDB" id="A0A542ZKM3"/>
<feature type="domain" description="DUF1206" evidence="2">
    <location>
        <begin position="108"/>
        <end position="175"/>
    </location>
</feature>
<keyword evidence="1" id="KW-0472">Membrane</keyword>